<dbReference type="GO" id="GO:0015031">
    <property type="term" value="P:protein transport"/>
    <property type="evidence" value="ECO:0007669"/>
    <property type="project" value="InterPro"/>
</dbReference>
<gene>
    <name evidence="1" type="ORF">KG104_12195</name>
</gene>
<evidence type="ECO:0000313" key="1">
    <source>
        <dbReference type="EMBL" id="QWQ35255.1"/>
    </source>
</evidence>
<reference evidence="1" key="1">
    <citation type="submission" date="2021-06" db="EMBL/GenBank/DDBJ databases">
        <title>Novel species in genus Arthrobacter.</title>
        <authorList>
            <person name="Zhang G."/>
        </authorList>
    </citation>
    <scope>NUCLEOTIDE SEQUENCE</scope>
    <source>
        <strain evidence="1">Zg-ZUI122</strain>
    </source>
</reference>
<dbReference type="Gene3D" id="3.40.50.1820">
    <property type="entry name" value="alpha/beta hydrolase"/>
    <property type="match status" value="1"/>
</dbReference>
<dbReference type="Proteomes" id="UP000680588">
    <property type="component" value="Chromosome"/>
</dbReference>
<keyword evidence="2" id="KW-1185">Reference proteome</keyword>
<dbReference type="InterPro" id="IPR022267">
    <property type="entry name" value="Asp2"/>
</dbReference>
<dbReference type="RefSeq" id="WP_207347157.1">
    <property type="nucleotide sequence ID" value="NZ_CP076456.1"/>
</dbReference>
<dbReference type="SUPFAM" id="SSF53474">
    <property type="entry name" value="alpha/beta-Hydrolases"/>
    <property type="match status" value="1"/>
</dbReference>
<dbReference type="Pfam" id="PF16929">
    <property type="entry name" value="Asp2"/>
    <property type="match status" value="1"/>
</dbReference>
<dbReference type="KEGG" id="asun:KG104_12195"/>
<dbReference type="Pfam" id="PF19786">
    <property type="entry name" value="DUF6270"/>
    <property type="match status" value="1"/>
</dbReference>
<sequence length="811" mass="90229">MSIVEGTYLHDGVNVKYKYRKAIGDRRNLIVIFSGFRERGTYDFDGGPISSVRGNVLWILDDFSDNFAYYLCTALDFSVERAVASLIEEAIRYLGITRDQCAVAGFSKGGSAALYYGIKYNYGAILATVPQMHIGSSVRKKWPEVFSAMTKDGSSAECDYLDSLLPNLLRDDANLARNLYLFSSESDPQHKKSVVPYLRELGKYTNFNYVLTSSPLVDTHSAVTRYNVPTITSILSLLSEGVKPALGILCNGSMAPGNAASSLTLEQVRGRDEVVQALTSISFKGSLLFPEGYAFVKGYPADDYGKVRTGIQFASESFTHEVPLGGVKDPLLSTKFYEHQYCDYSTAKFASLAHKGISLSGLPEGKYHVSLNVRHGGRQHLVPASSNRSRNVWTSGEGYLYKIETDESRTTLTKRPALGAAARGAYFKEMGRWAAEDRVHFEGYFAVEGIPTAHYHDVRYYLVLCPVEGGAPIAAFPLASDNRPEINEQFRGSWIDYSKAYYATPKYRGVALMGTPPGQYAAFVTARFGDVVFSEPLESVVSISGSFSSVQLSNRPRVDVVGSCVSRDNFNSRLSPGWKSYFTLGNEHYQSSFLSLMSKPVGVSTGELEGSDQHSTRTTVRDFSKQYMVDLVAGDAPDILVVDLFADARFGCLRAEGSLVTNNDWKLHNTRYWKESAHVYQTLNLWDNEEEYLRAFRAAAGEFETLRRKHFPETRVILNSARAAYSYFDKGARVDFSKKFVNAINMRWSKLDEIFLQHVPAEAVSAGGAKTLSDPSHPGGPAPYHYESGFYRTFREELLKRLGYKMTTSLQ</sequence>
<name>A0A975PCQ9_9MICC</name>
<organism evidence="1 2">
    <name type="scientific">Arthrobacter sunyaminii</name>
    <dbReference type="NCBI Taxonomy" id="2816859"/>
    <lineage>
        <taxon>Bacteria</taxon>
        <taxon>Bacillati</taxon>
        <taxon>Actinomycetota</taxon>
        <taxon>Actinomycetes</taxon>
        <taxon>Micrococcales</taxon>
        <taxon>Micrococcaceae</taxon>
        <taxon>Arthrobacter</taxon>
    </lineage>
</organism>
<accession>A0A975PCQ9</accession>
<dbReference type="EMBL" id="CP076456">
    <property type="protein sequence ID" value="QWQ35255.1"/>
    <property type="molecule type" value="Genomic_DNA"/>
</dbReference>
<dbReference type="InterPro" id="IPR029058">
    <property type="entry name" value="AB_hydrolase_fold"/>
</dbReference>
<dbReference type="InterPro" id="IPR046237">
    <property type="entry name" value="DUF6270"/>
</dbReference>
<proteinExistence type="predicted"/>
<dbReference type="AlphaFoldDB" id="A0A975PCQ9"/>
<protein>
    <submittedName>
        <fullName evidence="1">Uncharacterized protein</fullName>
    </submittedName>
</protein>
<evidence type="ECO:0000313" key="2">
    <source>
        <dbReference type="Proteomes" id="UP000680588"/>
    </source>
</evidence>